<feature type="transmembrane region" description="Helical" evidence="9">
    <location>
        <begin position="110"/>
        <end position="128"/>
    </location>
</feature>
<feature type="transmembrane region" description="Helical" evidence="9">
    <location>
        <begin position="39"/>
        <end position="58"/>
    </location>
</feature>
<keyword evidence="3" id="KW-0813">Transport</keyword>
<evidence type="ECO:0000313" key="11">
    <source>
        <dbReference type="EMBL" id="KAJ6228385.1"/>
    </source>
</evidence>
<dbReference type="SUPFAM" id="SSF52788">
    <property type="entry name" value="Phosphotyrosine protein phosphatases I"/>
    <property type="match status" value="1"/>
</dbReference>
<feature type="compositionally biased region" description="Acidic residues" evidence="8">
    <location>
        <begin position="549"/>
        <end position="561"/>
    </location>
</feature>
<dbReference type="PANTHER" id="PTHR43057:SF1">
    <property type="entry name" value="ARSENICAL-RESISTANCE PROTEIN 3"/>
    <property type="match status" value="1"/>
</dbReference>
<dbReference type="InterPro" id="IPR038770">
    <property type="entry name" value="Na+/solute_symporter_sf"/>
</dbReference>
<evidence type="ECO:0000256" key="6">
    <source>
        <dbReference type="ARBA" id="ARBA00022989"/>
    </source>
</evidence>
<feature type="domain" description="Phosphotyrosine protein phosphatase I" evidence="10">
    <location>
        <begin position="348"/>
        <end position="481"/>
    </location>
</feature>
<dbReference type="Gene3D" id="3.40.50.2300">
    <property type="match status" value="1"/>
</dbReference>
<feature type="compositionally biased region" description="Low complexity" evidence="8">
    <location>
        <begin position="525"/>
        <end position="534"/>
    </location>
</feature>
<dbReference type="Gene3D" id="1.20.1530.20">
    <property type="match status" value="1"/>
</dbReference>
<dbReference type="SMART" id="SM00226">
    <property type="entry name" value="LMWPc"/>
    <property type="match status" value="1"/>
</dbReference>
<feature type="transmembrane region" description="Helical" evidence="9">
    <location>
        <begin position="140"/>
        <end position="164"/>
    </location>
</feature>
<gene>
    <name evidence="11" type="ORF">M0813_08925</name>
</gene>
<dbReference type="InterPro" id="IPR004706">
    <property type="entry name" value="Arsenical-R_Acr3"/>
</dbReference>
<evidence type="ECO:0000256" key="4">
    <source>
        <dbReference type="ARBA" id="ARBA00022475"/>
    </source>
</evidence>
<dbReference type="InterPro" id="IPR036196">
    <property type="entry name" value="Ptyr_pPase_sf"/>
</dbReference>
<comment type="caution">
    <text evidence="11">The sequence shown here is derived from an EMBL/GenBank/DDBJ whole genome shotgun (WGS) entry which is preliminary data.</text>
</comment>
<sequence>MLKKKLSKKDQYLTLWILTAMVFGVLLSLIPGIKELHKSVTVGTTSIPIAIGLILMMYPPLAKVEYEKIPQILKQNKKLLLFSIFQNWILGPFLMYFFACMTLYDQPELMEGVILIGLANCIAMVIVWNDLARGNRELAASLVALNSLFQLTLFSVYAFFFMQVLPKAMGLPSSSEKGIPMSDVAISVAIYLGIPFFGGLFTRLIFVKLKKMDSYRKYISRISPLTLIFLLFTIIAMFSLKGEDVIRIPLLTLRVAVPLLLFFVVLFFFSFWFCKKFLKSDYPYAVSISFTAASNNFELAIATAIGVFGIESNQSFAATIGPLVEVPVMLLLVHAAFWLERKWYKPPKQIMIVCRENKCRSQILQAWIEYFVEDDPNLNLICCSSGSHVKKETNPHPLAVMVMKEEGINMKNMRTCNMKKYEKVTFDIVILVCNDEACPCITNAKKVINKPFPDPGMSEDLEDFRKIRDMLRDYAIELISGWKKEGFGTIKDQNSDDSDEENIKLMEKDDLDDKSQDELETIDINNKNNESGSESESEFDKPKDIKDNEVDDDDDEEEEEKEKEKEKSDSSSD</sequence>
<evidence type="ECO:0000256" key="9">
    <source>
        <dbReference type="SAM" id="Phobius"/>
    </source>
</evidence>
<protein>
    <submittedName>
        <fullName evidence="11">Arsenite efflux transporter</fullName>
    </submittedName>
</protein>
<proteinExistence type="inferred from homology"/>
<organism evidence="11 12">
    <name type="scientific">Anaeramoeba flamelloides</name>
    <dbReference type="NCBI Taxonomy" id="1746091"/>
    <lineage>
        <taxon>Eukaryota</taxon>
        <taxon>Metamonada</taxon>
        <taxon>Anaeramoebidae</taxon>
        <taxon>Anaeramoeba</taxon>
    </lineage>
</organism>
<feature type="transmembrane region" description="Helical" evidence="9">
    <location>
        <begin position="285"/>
        <end position="310"/>
    </location>
</feature>
<dbReference type="InterPro" id="IPR002657">
    <property type="entry name" value="BilAc:Na_symport/Acr3"/>
</dbReference>
<dbReference type="NCBIfam" id="TIGR00832">
    <property type="entry name" value="acr3"/>
    <property type="match status" value="1"/>
</dbReference>
<feature type="transmembrane region" description="Helical" evidence="9">
    <location>
        <begin position="251"/>
        <end position="273"/>
    </location>
</feature>
<feature type="transmembrane region" description="Helical" evidence="9">
    <location>
        <begin position="79"/>
        <end position="104"/>
    </location>
</feature>
<feature type="transmembrane region" description="Helical" evidence="9">
    <location>
        <begin position="218"/>
        <end position="239"/>
    </location>
</feature>
<feature type="region of interest" description="Disordered" evidence="8">
    <location>
        <begin position="507"/>
        <end position="573"/>
    </location>
</feature>
<keyword evidence="7 9" id="KW-0472">Membrane</keyword>
<accession>A0ABQ8X6V9</accession>
<keyword evidence="12" id="KW-1185">Reference proteome</keyword>
<dbReference type="PANTHER" id="PTHR43057">
    <property type="entry name" value="ARSENITE EFFLUX TRANSPORTER"/>
    <property type="match status" value="1"/>
</dbReference>
<evidence type="ECO:0000259" key="10">
    <source>
        <dbReference type="SMART" id="SM00226"/>
    </source>
</evidence>
<dbReference type="Pfam" id="PF01451">
    <property type="entry name" value="LMWPc"/>
    <property type="match status" value="1"/>
</dbReference>
<evidence type="ECO:0000256" key="2">
    <source>
        <dbReference type="ARBA" id="ARBA00010110"/>
    </source>
</evidence>
<feature type="compositionally biased region" description="Basic and acidic residues" evidence="8">
    <location>
        <begin position="507"/>
        <end position="517"/>
    </location>
</feature>
<evidence type="ECO:0000256" key="5">
    <source>
        <dbReference type="ARBA" id="ARBA00022692"/>
    </source>
</evidence>
<name>A0ABQ8X6V9_9EUKA</name>
<dbReference type="EMBL" id="JAOAOG010000328">
    <property type="protein sequence ID" value="KAJ6228385.1"/>
    <property type="molecule type" value="Genomic_DNA"/>
</dbReference>
<keyword evidence="6 9" id="KW-1133">Transmembrane helix</keyword>
<evidence type="ECO:0000256" key="7">
    <source>
        <dbReference type="ARBA" id="ARBA00023136"/>
    </source>
</evidence>
<evidence type="ECO:0000256" key="1">
    <source>
        <dbReference type="ARBA" id="ARBA00004651"/>
    </source>
</evidence>
<feature type="compositionally biased region" description="Basic and acidic residues" evidence="8">
    <location>
        <begin position="562"/>
        <end position="573"/>
    </location>
</feature>
<keyword evidence="4" id="KW-1003">Cell membrane</keyword>
<evidence type="ECO:0000256" key="3">
    <source>
        <dbReference type="ARBA" id="ARBA00022448"/>
    </source>
</evidence>
<feature type="transmembrane region" description="Helical" evidence="9">
    <location>
        <begin position="184"/>
        <end position="206"/>
    </location>
</feature>
<feature type="transmembrane region" description="Helical" evidence="9">
    <location>
        <begin position="12"/>
        <end position="33"/>
    </location>
</feature>
<keyword evidence="5 9" id="KW-0812">Transmembrane</keyword>
<feature type="transmembrane region" description="Helical" evidence="9">
    <location>
        <begin position="316"/>
        <end position="339"/>
    </location>
</feature>
<dbReference type="Pfam" id="PF01758">
    <property type="entry name" value="SBF"/>
    <property type="match status" value="1"/>
</dbReference>
<comment type="similarity">
    <text evidence="2">Belongs to the arsenical resistance-3 (ACR3) (TC 2.A.59) family.</text>
</comment>
<dbReference type="InterPro" id="IPR023485">
    <property type="entry name" value="Ptyr_pPase"/>
</dbReference>
<feature type="compositionally biased region" description="Basic and acidic residues" evidence="8">
    <location>
        <begin position="538"/>
        <end position="548"/>
    </location>
</feature>
<evidence type="ECO:0000256" key="8">
    <source>
        <dbReference type="SAM" id="MobiDB-lite"/>
    </source>
</evidence>
<reference evidence="11" key="1">
    <citation type="submission" date="2022-08" db="EMBL/GenBank/DDBJ databases">
        <title>Novel sulfate-reducing endosymbionts in the free-living metamonad Anaeramoeba.</title>
        <authorList>
            <person name="Jerlstrom-Hultqvist J."/>
            <person name="Cepicka I."/>
            <person name="Gallot-Lavallee L."/>
            <person name="Salas-Leiva D."/>
            <person name="Curtis B.A."/>
            <person name="Zahonova K."/>
            <person name="Pipaliya S."/>
            <person name="Dacks J."/>
            <person name="Roger A.J."/>
        </authorList>
    </citation>
    <scope>NUCLEOTIDE SEQUENCE</scope>
    <source>
        <strain evidence="11">Schooner1</strain>
    </source>
</reference>
<dbReference type="Proteomes" id="UP001150062">
    <property type="component" value="Unassembled WGS sequence"/>
</dbReference>
<evidence type="ECO:0000313" key="12">
    <source>
        <dbReference type="Proteomes" id="UP001150062"/>
    </source>
</evidence>
<comment type="subcellular location">
    <subcellularLocation>
        <location evidence="1">Cell membrane</location>
        <topology evidence="1">Multi-pass membrane protein</topology>
    </subcellularLocation>
</comment>